<organism evidence="1 2">
    <name type="scientific">Bacillus wiedmannii</name>
    <dbReference type="NCBI Taxonomy" id="1890302"/>
    <lineage>
        <taxon>Bacteria</taxon>
        <taxon>Bacillati</taxon>
        <taxon>Bacillota</taxon>
        <taxon>Bacilli</taxon>
        <taxon>Bacillales</taxon>
        <taxon>Bacillaceae</taxon>
        <taxon>Bacillus</taxon>
        <taxon>Bacillus cereus group</taxon>
    </lineage>
</organism>
<proteinExistence type="predicted"/>
<sequence length="125" mass="14930">MMKKIKTLIFPISFSLLLIGCSNKELNGNWRLVDNDNNCPISYTFSEKIEVNPETQKKKTILLIKMYTEKMSYEFKNSGAYNWLDNEWINIDYDKDFTQKQKMVQEKDKLTAYFPEVEKVCTYKR</sequence>
<protein>
    <recommendedName>
        <fullName evidence="3">Lipoprotein</fullName>
    </recommendedName>
</protein>
<evidence type="ECO:0008006" key="3">
    <source>
        <dbReference type="Google" id="ProtNLM"/>
    </source>
</evidence>
<accession>A0AB37YQE9</accession>
<dbReference type="PROSITE" id="PS51257">
    <property type="entry name" value="PROKAR_LIPOPROTEIN"/>
    <property type="match status" value="1"/>
</dbReference>
<gene>
    <name evidence="1" type="ORF">BC10311_02191</name>
</gene>
<reference evidence="1 2" key="1">
    <citation type="submission" date="2016-08" db="EMBL/GenBank/DDBJ databases">
        <authorList>
            <person name="Loux V."/>
            <person name="Rue O."/>
        </authorList>
    </citation>
    <scope>NUCLEOTIDE SEQUENCE [LARGE SCALE GENOMIC DNA]</scope>
    <source>
        <strain evidence="1 2">WSBC_10311</strain>
    </source>
</reference>
<name>A0AB37YQE9_9BACI</name>
<evidence type="ECO:0000313" key="2">
    <source>
        <dbReference type="Proteomes" id="UP000195728"/>
    </source>
</evidence>
<dbReference type="RefSeq" id="WP_002096433.1">
    <property type="nucleotide sequence ID" value="NZ_LXLK01000077.1"/>
</dbReference>
<evidence type="ECO:0000313" key="1">
    <source>
        <dbReference type="EMBL" id="SCC24715.1"/>
    </source>
</evidence>
<comment type="caution">
    <text evidence="1">The sequence shown here is derived from an EMBL/GenBank/DDBJ whole genome shotgun (WGS) entry which is preliminary data.</text>
</comment>
<dbReference type="Proteomes" id="UP000195728">
    <property type="component" value="Unassembled WGS sequence"/>
</dbReference>
<dbReference type="EMBL" id="FMBG01000012">
    <property type="protein sequence ID" value="SCC24715.1"/>
    <property type="molecule type" value="Genomic_DNA"/>
</dbReference>
<dbReference type="AlphaFoldDB" id="A0AB37YQE9"/>